<evidence type="ECO:0008006" key="4">
    <source>
        <dbReference type="Google" id="ProtNLM"/>
    </source>
</evidence>
<keyword evidence="3" id="KW-1185">Reference proteome</keyword>
<dbReference type="RefSeq" id="WP_100205574.1">
    <property type="nucleotide sequence ID" value="NZ_PGGW01000071.1"/>
</dbReference>
<proteinExistence type="predicted"/>
<dbReference type="AlphaFoldDB" id="A0A2M8LPK9"/>
<dbReference type="EMBL" id="PGGW01000071">
    <property type="protein sequence ID" value="PJE93904.1"/>
    <property type="molecule type" value="Genomic_DNA"/>
</dbReference>
<sequence length="145" mass="14996">MNFRATAARAAFTTSAVAAATMLLGTQTAFAAVNDSFSVYTTSGGCGSVDFVDYGEGWPGGGNNDDYLVIHDYCSDGKGVRAYAWVDGVYLGARNNTNGLAGAAVLWDPVGNVTAGEKVGVKVCLFNSDNTLSRCNEVSRVSADG</sequence>
<evidence type="ECO:0000313" key="3">
    <source>
        <dbReference type="Proteomes" id="UP000230407"/>
    </source>
</evidence>
<organism evidence="2 3">
    <name type="scientific">Streptomyces carminius</name>
    <dbReference type="NCBI Taxonomy" id="2665496"/>
    <lineage>
        <taxon>Bacteria</taxon>
        <taxon>Bacillati</taxon>
        <taxon>Actinomycetota</taxon>
        <taxon>Actinomycetes</taxon>
        <taxon>Kitasatosporales</taxon>
        <taxon>Streptomycetaceae</taxon>
        <taxon>Streptomyces</taxon>
    </lineage>
</organism>
<evidence type="ECO:0000313" key="2">
    <source>
        <dbReference type="EMBL" id="PJE93904.1"/>
    </source>
</evidence>
<protein>
    <recommendedName>
        <fullName evidence="4">Secreted protein</fullName>
    </recommendedName>
</protein>
<name>A0A2M8LPK9_9ACTN</name>
<accession>A0A2M8LPK9</accession>
<keyword evidence="1" id="KW-0732">Signal</keyword>
<gene>
    <name evidence="2" type="ORF">CUT44_32475</name>
</gene>
<feature type="chain" id="PRO_5014883143" description="Secreted protein" evidence="1">
    <location>
        <begin position="32"/>
        <end position="145"/>
    </location>
</feature>
<comment type="caution">
    <text evidence="2">The sequence shown here is derived from an EMBL/GenBank/DDBJ whole genome shotgun (WGS) entry which is preliminary data.</text>
</comment>
<feature type="signal peptide" evidence="1">
    <location>
        <begin position="1"/>
        <end position="31"/>
    </location>
</feature>
<dbReference type="Proteomes" id="UP000230407">
    <property type="component" value="Unassembled WGS sequence"/>
</dbReference>
<evidence type="ECO:0000256" key="1">
    <source>
        <dbReference type="SAM" id="SignalP"/>
    </source>
</evidence>
<reference evidence="2 3" key="1">
    <citation type="submission" date="2017-11" db="EMBL/GenBank/DDBJ databases">
        <title>Streptomyces carmine sp. nov., a novel actinomycete isolated from Sophora alopecuroides in Xinjiang, China.</title>
        <authorList>
            <person name="Wang Y."/>
            <person name="Luo X."/>
            <person name="Wan C."/>
            <person name="Zhang L."/>
        </authorList>
    </citation>
    <scope>NUCLEOTIDE SEQUENCE [LARGE SCALE GENOMIC DNA]</scope>
    <source>
        <strain evidence="2 3">TRM SA0054</strain>
    </source>
</reference>